<dbReference type="EMBL" id="LFYR01002171">
    <property type="protein sequence ID" value="KMZ56518.1"/>
    <property type="molecule type" value="Genomic_DNA"/>
</dbReference>
<feature type="compositionally biased region" description="Basic and acidic residues" evidence="1">
    <location>
        <begin position="1"/>
        <end position="11"/>
    </location>
</feature>
<dbReference type="Proteomes" id="UP000036987">
    <property type="component" value="Unassembled WGS sequence"/>
</dbReference>
<feature type="compositionally biased region" description="Basic residues" evidence="1">
    <location>
        <begin position="514"/>
        <end position="526"/>
    </location>
</feature>
<evidence type="ECO:0000313" key="2">
    <source>
        <dbReference type="EMBL" id="KMZ56518.1"/>
    </source>
</evidence>
<evidence type="ECO:0000313" key="3">
    <source>
        <dbReference type="Proteomes" id="UP000036987"/>
    </source>
</evidence>
<name>A0A0K9NIR0_ZOSMR</name>
<comment type="caution">
    <text evidence="2">The sequence shown here is derived from an EMBL/GenBank/DDBJ whole genome shotgun (WGS) entry which is preliminary data.</text>
</comment>
<feature type="compositionally biased region" description="Basic and acidic residues" evidence="1">
    <location>
        <begin position="196"/>
        <end position="214"/>
    </location>
</feature>
<organism evidence="2 3">
    <name type="scientific">Zostera marina</name>
    <name type="common">Eelgrass</name>
    <dbReference type="NCBI Taxonomy" id="29655"/>
    <lineage>
        <taxon>Eukaryota</taxon>
        <taxon>Viridiplantae</taxon>
        <taxon>Streptophyta</taxon>
        <taxon>Embryophyta</taxon>
        <taxon>Tracheophyta</taxon>
        <taxon>Spermatophyta</taxon>
        <taxon>Magnoliopsida</taxon>
        <taxon>Liliopsida</taxon>
        <taxon>Zosteraceae</taxon>
        <taxon>Zostera</taxon>
    </lineage>
</organism>
<reference evidence="3" key="1">
    <citation type="journal article" date="2016" name="Nature">
        <title>The genome of the seagrass Zostera marina reveals angiosperm adaptation to the sea.</title>
        <authorList>
            <person name="Olsen J.L."/>
            <person name="Rouze P."/>
            <person name="Verhelst B."/>
            <person name="Lin Y.-C."/>
            <person name="Bayer T."/>
            <person name="Collen J."/>
            <person name="Dattolo E."/>
            <person name="De Paoli E."/>
            <person name="Dittami S."/>
            <person name="Maumus F."/>
            <person name="Michel G."/>
            <person name="Kersting A."/>
            <person name="Lauritano C."/>
            <person name="Lohaus R."/>
            <person name="Toepel M."/>
            <person name="Tonon T."/>
            <person name="Vanneste K."/>
            <person name="Amirebrahimi M."/>
            <person name="Brakel J."/>
            <person name="Bostroem C."/>
            <person name="Chovatia M."/>
            <person name="Grimwood J."/>
            <person name="Jenkins J.W."/>
            <person name="Jueterbock A."/>
            <person name="Mraz A."/>
            <person name="Stam W.T."/>
            <person name="Tice H."/>
            <person name="Bornberg-Bauer E."/>
            <person name="Green P.J."/>
            <person name="Pearson G.A."/>
            <person name="Procaccini G."/>
            <person name="Duarte C.M."/>
            <person name="Schmutz J."/>
            <person name="Reusch T.B.H."/>
            <person name="Van de Peer Y."/>
        </authorList>
    </citation>
    <scope>NUCLEOTIDE SEQUENCE [LARGE SCALE GENOMIC DNA]</scope>
    <source>
        <strain evidence="3">cv. Finnish</strain>
    </source>
</reference>
<feature type="region of interest" description="Disordered" evidence="1">
    <location>
        <begin position="477"/>
        <end position="526"/>
    </location>
</feature>
<feature type="region of interest" description="Disordered" evidence="1">
    <location>
        <begin position="1"/>
        <end position="119"/>
    </location>
</feature>
<feature type="compositionally biased region" description="Basic and acidic residues" evidence="1">
    <location>
        <begin position="144"/>
        <end position="167"/>
    </location>
</feature>
<feature type="compositionally biased region" description="Basic and acidic residues" evidence="1">
    <location>
        <begin position="21"/>
        <end position="35"/>
    </location>
</feature>
<proteinExistence type="predicted"/>
<keyword evidence="3" id="KW-1185">Reference proteome</keyword>
<evidence type="ECO:0000256" key="1">
    <source>
        <dbReference type="SAM" id="MobiDB-lite"/>
    </source>
</evidence>
<feature type="compositionally biased region" description="Basic residues" evidence="1">
    <location>
        <begin position="85"/>
        <end position="96"/>
    </location>
</feature>
<feature type="compositionally biased region" description="Basic and acidic residues" evidence="1">
    <location>
        <begin position="225"/>
        <end position="246"/>
    </location>
</feature>
<dbReference type="AlphaFoldDB" id="A0A0K9NIR0"/>
<protein>
    <submittedName>
        <fullName evidence="2">Uncharacterized protein</fullName>
    </submittedName>
</protein>
<accession>A0A0K9NIR0</accession>
<feature type="compositionally biased region" description="Polar residues" evidence="1">
    <location>
        <begin position="182"/>
        <end position="193"/>
    </location>
</feature>
<feature type="region of interest" description="Disordered" evidence="1">
    <location>
        <begin position="136"/>
        <end position="246"/>
    </location>
</feature>
<gene>
    <name evidence="2" type="ORF">ZOSMA_94G00440</name>
</gene>
<feature type="compositionally biased region" description="Low complexity" evidence="1">
    <location>
        <begin position="107"/>
        <end position="119"/>
    </location>
</feature>
<feature type="compositionally biased region" description="Polar residues" evidence="1">
    <location>
        <begin position="495"/>
        <end position="508"/>
    </location>
</feature>
<sequence>MMDAESSKEENDNSDVGDDNLESREKTDSSDSNVEKKRKKMIAQGKKLVLEEKNQKKKKNTTNENNAAKLLRDAISNIDKERPRVLVKKKSSKKKKDLQSPVRRSSRLSSCKSDSTSTLKTADKYVEKFKIARKSKKVQFNTEKSVENEGLEKIAEKKTSDHGKEEKDDAIEEADGIKSSDDVQNAASPNGIQNEDSVHNDDDVNNEDDVHNEDGGNDEDATNDSVKDNEVNAEEGRENSKDASKTVLDDAERKCVDDDTTTMNVTTVTVDASIVEANEAKQYVNDNVEQVNDTIIYNNVRQEEVTVEDEHKKDDAKVVQAVEIVNSGKLNAIIYNANDCGVKANDDNNGSNAAMNENFTPPSFSLGLFGSQTPSEGVPITFEVLKVLSKPLKVISEQINVHPEDAKVSTEAVKDDSEEVVVICEGGHVTYEANVETKSMPSYVGKGKGCTDYPTLIKVKEELHEARELKIKDNVQKLGDPKASSSKKVDFTVEDNPSTTGANKSISKTYGKDKKMKIMSKKGMRK</sequence>